<dbReference type="EMBL" id="MU250556">
    <property type="protein sequence ID" value="KAG7441808.1"/>
    <property type="molecule type" value="Genomic_DNA"/>
</dbReference>
<feature type="region of interest" description="Disordered" evidence="1">
    <location>
        <begin position="144"/>
        <end position="172"/>
    </location>
</feature>
<evidence type="ECO:0000256" key="1">
    <source>
        <dbReference type="SAM" id="MobiDB-lite"/>
    </source>
</evidence>
<evidence type="ECO:0000313" key="2">
    <source>
        <dbReference type="EMBL" id="KAG7441808.1"/>
    </source>
</evidence>
<comment type="caution">
    <text evidence="2">The sequence shown here is derived from an EMBL/GenBank/DDBJ whole genome shotgun (WGS) entry which is preliminary data.</text>
</comment>
<gene>
    <name evidence="2" type="ORF">BT62DRAFT_1011106</name>
</gene>
<dbReference type="RefSeq" id="XP_043035308.1">
    <property type="nucleotide sequence ID" value="XM_043177739.1"/>
</dbReference>
<keyword evidence="3" id="KW-1185">Reference proteome</keyword>
<accession>A0A9P7VIQ1</accession>
<organism evidence="2 3">
    <name type="scientific">Guyanagaster necrorhizus</name>
    <dbReference type="NCBI Taxonomy" id="856835"/>
    <lineage>
        <taxon>Eukaryota</taxon>
        <taxon>Fungi</taxon>
        <taxon>Dikarya</taxon>
        <taxon>Basidiomycota</taxon>
        <taxon>Agaricomycotina</taxon>
        <taxon>Agaricomycetes</taxon>
        <taxon>Agaricomycetidae</taxon>
        <taxon>Agaricales</taxon>
        <taxon>Marasmiineae</taxon>
        <taxon>Physalacriaceae</taxon>
        <taxon>Guyanagaster</taxon>
    </lineage>
</organism>
<name>A0A9P7VIQ1_9AGAR</name>
<sequence>MMVEIAPLGRSKVILYGIADYRVVIIHQAPFIDAMYEWQNLFLIAAGIEMNNVDGRVSYDAKSTAQSSIDILSASVPEPTPLYNTTIKSYSDLSGSQSNICPEYPDGKSSLTSQRLKPPPKGEPEQVITPETVSSCTLHLESTPFLPRPGPGGAHHSVPQAQDNGLAPADQGGKLKTVIRRLRSRSLGKCLTQYRRLRKSLQNLRLTFCDVMFVVIYASSILDWTNSRLTPRTQFAAIGVIYEIPPGKDALSDSTGFSLVEDHTHTVTSRSRLTGKRYEMKEPILSGQFIAWCVEAAGTPGKPPVVWGDKQLLESLYMAREFFDRRSSWGRVGLFKTLASTESEASQAVFCFGAIVIGWSRRGIIAPRPLRSLRPGKYHARCDPMRPEILTLILLPSSPPPPPICMISRKHQKCGEDIRTQDGEGFALCVEGLAVGGHVNGIG</sequence>
<reference evidence="2" key="1">
    <citation type="submission" date="2020-11" db="EMBL/GenBank/DDBJ databases">
        <title>Adaptations for nitrogen fixation in a non-lichenized fungal sporocarp promotes dispersal by wood-feeding termites.</title>
        <authorList>
            <consortium name="DOE Joint Genome Institute"/>
            <person name="Koch R.A."/>
            <person name="Yoon G."/>
            <person name="Arayal U."/>
            <person name="Lail K."/>
            <person name="Amirebrahimi M."/>
            <person name="Labutti K."/>
            <person name="Lipzen A."/>
            <person name="Riley R."/>
            <person name="Barry K."/>
            <person name="Henrissat B."/>
            <person name="Grigoriev I.V."/>
            <person name="Herr J.R."/>
            <person name="Aime M.C."/>
        </authorList>
    </citation>
    <scope>NUCLEOTIDE SEQUENCE</scope>
    <source>
        <strain evidence="2">MCA 3950</strain>
    </source>
</reference>
<dbReference type="Proteomes" id="UP000812287">
    <property type="component" value="Unassembled WGS sequence"/>
</dbReference>
<proteinExistence type="predicted"/>
<dbReference type="AlphaFoldDB" id="A0A9P7VIQ1"/>
<feature type="region of interest" description="Disordered" evidence="1">
    <location>
        <begin position="93"/>
        <end position="127"/>
    </location>
</feature>
<dbReference type="GeneID" id="66100026"/>
<evidence type="ECO:0000313" key="3">
    <source>
        <dbReference type="Proteomes" id="UP000812287"/>
    </source>
</evidence>
<protein>
    <submittedName>
        <fullName evidence="2">Uncharacterized protein</fullName>
    </submittedName>
</protein>